<reference evidence="2" key="1">
    <citation type="journal article" date="2021" name="PeerJ">
        <title>Extensive microbial diversity within the chicken gut microbiome revealed by metagenomics and culture.</title>
        <authorList>
            <person name="Gilroy R."/>
            <person name="Ravi A."/>
            <person name="Getino M."/>
            <person name="Pursley I."/>
            <person name="Horton D.L."/>
            <person name="Alikhan N.F."/>
            <person name="Baker D."/>
            <person name="Gharbi K."/>
            <person name="Hall N."/>
            <person name="Watson M."/>
            <person name="Adriaenssens E.M."/>
            <person name="Foster-Nyarko E."/>
            <person name="Jarju S."/>
            <person name="Secka A."/>
            <person name="Antonio M."/>
            <person name="Oren A."/>
            <person name="Chaudhuri R.R."/>
            <person name="La Ragione R."/>
            <person name="Hildebrand F."/>
            <person name="Pallen M.J."/>
        </authorList>
    </citation>
    <scope>NUCLEOTIDE SEQUENCE</scope>
    <source>
        <strain evidence="2">CHK118-2852</strain>
    </source>
</reference>
<reference evidence="2" key="2">
    <citation type="submission" date="2021-04" db="EMBL/GenBank/DDBJ databases">
        <authorList>
            <person name="Gilroy R."/>
        </authorList>
    </citation>
    <scope>NUCLEOTIDE SEQUENCE</scope>
    <source>
        <strain evidence="2">CHK118-2852</strain>
    </source>
</reference>
<dbReference type="InterPro" id="IPR036709">
    <property type="entry name" value="Autotransporte_beta_dom_sf"/>
</dbReference>
<name>A0A9D2GY35_9BACE</name>
<dbReference type="Proteomes" id="UP000824108">
    <property type="component" value="Unassembled WGS sequence"/>
</dbReference>
<accession>A0A9D2GY35</accession>
<dbReference type="Pfam" id="PF12099">
    <property type="entry name" value="DUF3575"/>
    <property type="match status" value="1"/>
</dbReference>
<evidence type="ECO:0000313" key="2">
    <source>
        <dbReference type="EMBL" id="HIZ92178.1"/>
    </source>
</evidence>
<sequence length="191" mass="21507">MKRLLFVLLSCIGLSVSAQDVAVKSNLLYDAALNINGGVEFGVAPKWTVDVTANYNNWTFSEGKRWKNWFLQPEARYWFCDRFAGHFLGFHLHGGKYNMGGIKGGFNLLGSDLSKLEDNRYQGWFAGAGVGYGYSFILGMHWNLELEIGIGYAFTKFDRYECIGCGERQETGKTHHYVGPTKAAVNLIYVF</sequence>
<organism evidence="2 3">
    <name type="scientific">Candidatus Bacteroides merdavium</name>
    <dbReference type="NCBI Taxonomy" id="2838472"/>
    <lineage>
        <taxon>Bacteria</taxon>
        <taxon>Pseudomonadati</taxon>
        <taxon>Bacteroidota</taxon>
        <taxon>Bacteroidia</taxon>
        <taxon>Bacteroidales</taxon>
        <taxon>Bacteroidaceae</taxon>
        <taxon>Bacteroides</taxon>
    </lineage>
</organism>
<dbReference type="AlphaFoldDB" id="A0A9D2GY35"/>
<keyword evidence="1" id="KW-0732">Signal</keyword>
<dbReference type="InterPro" id="IPR021958">
    <property type="entry name" value="DUF3575"/>
</dbReference>
<comment type="caution">
    <text evidence="2">The sequence shown here is derived from an EMBL/GenBank/DDBJ whole genome shotgun (WGS) entry which is preliminary data.</text>
</comment>
<feature type="chain" id="PRO_5038854640" evidence="1">
    <location>
        <begin position="19"/>
        <end position="191"/>
    </location>
</feature>
<dbReference type="EMBL" id="DXAV01000071">
    <property type="protein sequence ID" value="HIZ92178.1"/>
    <property type="molecule type" value="Genomic_DNA"/>
</dbReference>
<evidence type="ECO:0000256" key="1">
    <source>
        <dbReference type="SAM" id="SignalP"/>
    </source>
</evidence>
<proteinExistence type="predicted"/>
<feature type="signal peptide" evidence="1">
    <location>
        <begin position="1"/>
        <end position="18"/>
    </location>
</feature>
<evidence type="ECO:0000313" key="3">
    <source>
        <dbReference type="Proteomes" id="UP000824108"/>
    </source>
</evidence>
<protein>
    <submittedName>
        <fullName evidence="2">DUF3575 domain-containing protein</fullName>
    </submittedName>
</protein>
<gene>
    <name evidence="2" type="ORF">H9807_08700</name>
</gene>
<dbReference type="SUPFAM" id="SSF103515">
    <property type="entry name" value="Autotransporter"/>
    <property type="match status" value="1"/>
</dbReference>